<organism evidence="13">
    <name type="scientific">marine metagenome</name>
    <dbReference type="NCBI Taxonomy" id="408172"/>
    <lineage>
        <taxon>unclassified sequences</taxon>
        <taxon>metagenomes</taxon>
        <taxon>ecological metagenomes</taxon>
    </lineage>
</organism>
<evidence type="ECO:0000256" key="8">
    <source>
        <dbReference type="ARBA" id="ARBA00023049"/>
    </source>
</evidence>
<evidence type="ECO:0000256" key="9">
    <source>
        <dbReference type="ARBA" id="ARBA00023136"/>
    </source>
</evidence>
<dbReference type="AlphaFoldDB" id="A0A381NV34"/>
<sequence length="442" mass="47467">METVLIAVGSLGPLLLVLVVIHEFGHYATARAMGVKVLEFGVGFPPRAFGVYTGNTPVLMDGATRYVGFSGPGGLGRGQKIKVSSAEDANGNLVARVIEMTRKLSKGEQEEGPGEERPGEEDLLKHEGKIRSVGDGSLVLADMLYSVNWAPIGGFVRLAGEANPNVPRSLAGKGTGTRFLVLVAGPLMNAILPVLIFTVILMIPKDVAVGRLVIQEVGENTAASAAQVHTGDIVLQANGQDIENRLDFTREINLNGGSRMTMLVERDNQELLLHLRPRFDTESARWLVGVFPRLDDVTIVERSDPIWEAIPNSFVNTWEMLVLVKQALGGAFGEGSSPEFSGPIGIAQVTGEITRDGGWIGWLSVGVLLSINLAILNVLPIPMLDGGRIFFVVLEWARRGKKIPAHREGMVHLIGFVLLMGGIVLVSLNDIGRLIDGRSLLG</sequence>
<proteinExistence type="predicted"/>
<evidence type="ECO:0000256" key="11">
    <source>
        <dbReference type="SAM" id="Phobius"/>
    </source>
</evidence>
<dbReference type="PANTHER" id="PTHR42837:SF2">
    <property type="entry name" value="MEMBRANE METALLOPROTEASE ARASP2, CHLOROPLASTIC-RELATED"/>
    <property type="match status" value="1"/>
</dbReference>
<feature type="transmembrane region" description="Helical" evidence="11">
    <location>
        <begin position="359"/>
        <end position="379"/>
    </location>
</feature>
<dbReference type="Gene3D" id="2.30.42.10">
    <property type="match status" value="1"/>
</dbReference>
<dbReference type="EMBL" id="UINC01000593">
    <property type="protein sequence ID" value="SUZ58034.1"/>
    <property type="molecule type" value="Genomic_DNA"/>
</dbReference>
<keyword evidence="8" id="KW-0482">Metalloprotease</keyword>
<dbReference type="InterPro" id="IPR001478">
    <property type="entry name" value="PDZ"/>
</dbReference>
<accession>A0A381NV34</accession>
<keyword evidence="7 11" id="KW-1133">Transmembrane helix</keyword>
<feature type="transmembrane region" description="Helical" evidence="11">
    <location>
        <begin position="6"/>
        <end position="24"/>
    </location>
</feature>
<feature type="transmembrane region" description="Helical" evidence="11">
    <location>
        <begin position="179"/>
        <end position="203"/>
    </location>
</feature>
<dbReference type="SMART" id="SM00228">
    <property type="entry name" value="PDZ"/>
    <property type="match status" value="1"/>
</dbReference>
<dbReference type="InterPro" id="IPR008915">
    <property type="entry name" value="Peptidase_M50"/>
</dbReference>
<evidence type="ECO:0000256" key="2">
    <source>
        <dbReference type="ARBA" id="ARBA00004141"/>
    </source>
</evidence>
<dbReference type="Pfam" id="PF02163">
    <property type="entry name" value="Peptidase_M50"/>
    <property type="match status" value="2"/>
</dbReference>
<evidence type="ECO:0000256" key="1">
    <source>
        <dbReference type="ARBA" id="ARBA00001947"/>
    </source>
</evidence>
<gene>
    <name evidence="13" type="ORF">METZ01_LOCUS10888</name>
</gene>
<evidence type="ECO:0000259" key="12">
    <source>
        <dbReference type="SMART" id="SM00228"/>
    </source>
</evidence>
<evidence type="ECO:0000256" key="5">
    <source>
        <dbReference type="ARBA" id="ARBA00022801"/>
    </source>
</evidence>
<dbReference type="GO" id="GO:0006508">
    <property type="term" value="P:proteolysis"/>
    <property type="evidence" value="ECO:0007669"/>
    <property type="project" value="UniProtKB-KW"/>
</dbReference>
<dbReference type="PANTHER" id="PTHR42837">
    <property type="entry name" value="REGULATOR OF SIGMA-E PROTEASE RSEP"/>
    <property type="match status" value="1"/>
</dbReference>
<protein>
    <recommendedName>
        <fullName evidence="12">PDZ domain-containing protein</fullName>
    </recommendedName>
</protein>
<keyword evidence="3" id="KW-0645">Protease</keyword>
<comment type="cofactor">
    <cofactor evidence="1">
        <name>Zn(2+)</name>
        <dbReference type="ChEBI" id="CHEBI:29105"/>
    </cofactor>
</comment>
<dbReference type="GO" id="GO:0004222">
    <property type="term" value="F:metalloendopeptidase activity"/>
    <property type="evidence" value="ECO:0007669"/>
    <property type="project" value="InterPro"/>
</dbReference>
<keyword evidence="6" id="KW-0862">Zinc</keyword>
<keyword evidence="5" id="KW-0378">Hydrolase</keyword>
<evidence type="ECO:0000313" key="13">
    <source>
        <dbReference type="EMBL" id="SUZ58034.1"/>
    </source>
</evidence>
<dbReference type="GO" id="GO:0016020">
    <property type="term" value="C:membrane"/>
    <property type="evidence" value="ECO:0007669"/>
    <property type="project" value="UniProtKB-SubCell"/>
</dbReference>
<dbReference type="InterPro" id="IPR036034">
    <property type="entry name" value="PDZ_sf"/>
</dbReference>
<evidence type="ECO:0000256" key="10">
    <source>
        <dbReference type="SAM" id="MobiDB-lite"/>
    </source>
</evidence>
<feature type="domain" description="PDZ" evidence="12">
    <location>
        <begin position="193"/>
        <end position="268"/>
    </location>
</feature>
<evidence type="ECO:0000256" key="7">
    <source>
        <dbReference type="ARBA" id="ARBA00022989"/>
    </source>
</evidence>
<evidence type="ECO:0000256" key="6">
    <source>
        <dbReference type="ARBA" id="ARBA00022833"/>
    </source>
</evidence>
<keyword evidence="9 11" id="KW-0472">Membrane</keyword>
<comment type="subcellular location">
    <subcellularLocation>
        <location evidence="2">Membrane</location>
        <topology evidence="2">Multi-pass membrane protein</topology>
    </subcellularLocation>
</comment>
<evidence type="ECO:0000256" key="3">
    <source>
        <dbReference type="ARBA" id="ARBA00022670"/>
    </source>
</evidence>
<reference evidence="13" key="1">
    <citation type="submission" date="2018-05" db="EMBL/GenBank/DDBJ databases">
        <authorList>
            <person name="Lanie J.A."/>
            <person name="Ng W.-L."/>
            <person name="Kazmierczak K.M."/>
            <person name="Andrzejewski T.M."/>
            <person name="Davidsen T.M."/>
            <person name="Wayne K.J."/>
            <person name="Tettelin H."/>
            <person name="Glass J.I."/>
            <person name="Rusch D."/>
            <person name="Podicherti R."/>
            <person name="Tsui H.-C.T."/>
            <person name="Winkler M.E."/>
        </authorList>
    </citation>
    <scope>NUCLEOTIDE SEQUENCE</scope>
</reference>
<evidence type="ECO:0000256" key="4">
    <source>
        <dbReference type="ARBA" id="ARBA00022692"/>
    </source>
</evidence>
<keyword evidence="4 11" id="KW-0812">Transmembrane</keyword>
<name>A0A381NV34_9ZZZZ</name>
<dbReference type="InterPro" id="IPR004387">
    <property type="entry name" value="Pept_M50_Zn"/>
</dbReference>
<feature type="transmembrane region" description="Helical" evidence="11">
    <location>
        <begin position="409"/>
        <end position="428"/>
    </location>
</feature>
<dbReference type="SUPFAM" id="SSF50156">
    <property type="entry name" value="PDZ domain-like"/>
    <property type="match status" value="1"/>
</dbReference>
<feature type="region of interest" description="Disordered" evidence="10">
    <location>
        <begin position="104"/>
        <end position="126"/>
    </location>
</feature>